<feature type="signal peptide" evidence="1">
    <location>
        <begin position="1"/>
        <end position="25"/>
    </location>
</feature>
<dbReference type="AlphaFoldDB" id="A0A7S2SJB4"/>
<evidence type="ECO:0008006" key="3">
    <source>
        <dbReference type="Google" id="ProtNLM"/>
    </source>
</evidence>
<gene>
    <name evidence="2" type="ORF">RMAR1173_LOCUS15435</name>
</gene>
<name>A0A7S2SJB4_9STRA</name>
<evidence type="ECO:0000313" key="2">
    <source>
        <dbReference type="EMBL" id="CAD9701683.1"/>
    </source>
</evidence>
<feature type="chain" id="PRO_5030724296" description="DUF3172 domain-containing protein" evidence="1">
    <location>
        <begin position="26"/>
        <end position="253"/>
    </location>
</feature>
<dbReference type="InterPro" id="IPR021511">
    <property type="entry name" value="DUF3172"/>
</dbReference>
<keyword evidence="1" id="KW-0732">Signal</keyword>
<accession>A0A7S2SJB4</accession>
<evidence type="ECO:0000256" key="1">
    <source>
        <dbReference type="SAM" id="SignalP"/>
    </source>
</evidence>
<sequence length="253" mass="27384">MPSWRMGWLRGALVVVLFCAPLGQGLCPGRVRPSVRALTGHKTLLLARQPGDDVDDFTRSGPSVDERKMREDAVVSGGLARLFPKQLTNYLLAGVFVLGIGTGVTVDSAINTNPKDLASRDAIDRAAPNAELCQQYGASAMVMDQRLFVTFNPFNVYVTQADTKPGCVLRSSNVVPVLQGKGLLDRDEIAACKNNMNTWGFVGTLDDRPQLSCVYKSQDAQNEFLSNPKIGLGEDIYDNGIPGAGKNAKRVKQ</sequence>
<organism evidence="2">
    <name type="scientific">Rhizochromulina marina</name>
    <dbReference type="NCBI Taxonomy" id="1034831"/>
    <lineage>
        <taxon>Eukaryota</taxon>
        <taxon>Sar</taxon>
        <taxon>Stramenopiles</taxon>
        <taxon>Ochrophyta</taxon>
        <taxon>Dictyochophyceae</taxon>
        <taxon>Rhizochromulinales</taxon>
        <taxon>Rhizochromulina</taxon>
    </lineage>
</organism>
<dbReference type="Pfam" id="PF11371">
    <property type="entry name" value="DUF3172"/>
    <property type="match status" value="1"/>
</dbReference>
<protein>
    <recommendedName>
        <fullName evidence="3">DUF3172 domain-containing protein</fullName>
    </recommendedName>
</protein>
<proteinExistence type="predicted"/>
<reference evidence="2" key="1">
    <citation type="submission" date="2021-01" db="EMBL/GenBank/DDBJ databases">
        <authorList>
            <person name="Corre E."/>
            <person name="Pelletier E."/>
            <person name="Niang G."/>
            <person name="Scheremetjew M."/>
            <person name="Finn R."/>
            <person name="Kale V."/>
            <person name="Holt S."/>
            <person name="Cochrane G."/>
            <person name="Meng A."/>
            <person name="Brown T."/>
            <person name="Cohen L."/>
        </authorList>
    </citation>
    <scope>NUCLEOTIDE SEQUENCE</scope>
    <source>
        <strain evidence="2">CCMP1243</strain>
    </source>
</reference>
<dbReference type="EMBL" id="HBHJ01023449">
    <property type="protein sequence ID" value="CAD9701683.1"/>
    <property type="molecule type" value="Transcribed_RNA"/>
</dbReference>